<dbReference type="InterPro" id="IPR002577">
    <property type="entry name" value="HTH_HxlR"/>
</dbReference>
<keyword evidence="1" id="KW-0805">Transcription regulation</keyword>
<evidence type="ECO:0000313" key="5">
    <source>
        <dbReference type="EMBL" id="AHZ68134.1"/>
    </source>
</evidence>
<dbReference type="InterPro" id="IPR036388">
    <property type="entry name" value="WH-like_DNA-bd_sf"/>
</dbReference>
<dbReference type="AlphaFoldDB" id="A0A024E5B4"/>
<name>A0A024E5B4_9PSED</name>
<reference evidence="5 6" key="1">
    <citation type="journal article" date="2012" name="J. Bacteriol.">
        <title>Genome sequence of cold-adapted Pseudomonas mandelii strain JR-1.</title>
        <authorList>
            <person name="Jang S.H."/>
            <person name="Kim J."/>
            <person name="Kim J."/>
            <person name="Hong S."/>
            <person name="Lee C."/>
        </authorList>
    </citation>
    <scope>NUCLEOTIDE SEQUENCE [LARGE SCALE GENOMIC DNA]</scope>
    <source>
        <strain evidence="5 6">JR-1</strain>
    </source>
</reference>
<dbReference type="HOGENOM" id="CLU_111585_5_0_6"/>
<dbReference type="PANTHER" id="PTHR33204">
    <property type="entry name" value="TRANSCRIPTIONAL REGULATOR, MARR FAMILY"/>
    <property type="match status" value="1"/>
</dbReference>
<dbReference type="RefSeq" id="WP_010459108.1">
    <property type="nucleotide sequence ID" value="NZ_CP005960.1"/>
</dbReference>
<keyword evidence="2" id="KW-0238">DNA-binding</keyword>
<gene>
    <name evidence="5" type="ORF">OU5_1055</name>
</gene>
<protein>
    <recommendedName>
        <fullName evidence="4">HTH hxlR-type domain-containing protein</fullName>
    </recommendedName>
</protein>
<evidence type="ECO:0000259" key="4">
    <source>
        <dbReference type="PROSITE" id="PS51118"/>
    </source>
</evidence>
<dbReference type="GO" id="GO:0003677">
    <property type="term" value="F:DNA binding"/>
    <property type="evidence" value="ECO:0007669"/>
    <property type="project" value="UniProtKB-KW"/>
</dbReference>
<dbReference type="EMBL" id="CP005960">
    <property type="protein sequence ID" value="AHZ68134.1"/>
    <property type="molecule type" value="Genomic_DNA"/>
</dbReference>
<keyword evidence="3" id="KW-0804">Transcription</keyword>
<sequence length="132" mass="14999">MKTINRLPGLPIKRTLAVLSGRWKGVILHVLLDGPQRTCDLEKRIVGVSQKVLIEQLRALEEHGMVSRQPSARDRQGIEYLLTPLGESLRPILELLIEWGVHHAMELDEADRLLPCEAVVRDRIIRSENENA</sequence>
<dbReference type="KEGG" id="pman:OU5_1055"/>
<accession>A0A024E5B4</accession>
<dbReference type="InterPro" id="IPR011991">
    <property type="entry name" value="ArsR-like_HTH"/>
</dbReference>
<dbReference type="PANTHER" id="PTHR33204:SF29">
    <property type="entry name" value="TRANSCRIPTIONAL REGULATOR"/>
    <property type="match status" value="1"/>
</dbReference>
<organism evidence="5 6">
    <name type="scientific">Pseudomonas mandelii JR-1</name>
    <dbReference type="NCBI Taxonomy" id="1147786"/>
    <lineage>
        <taxon>Bacteria</taxon>
        <taxon>Pseudomonadati</taxon>
        <taxon>Pseudomonadota</taxon>
        <taxon>Gammaproteobacteria</taxon>
        <taxon>Pseudomonadales</taxon>
        <taxon>Pseudomonadaceae</taxon>
        <taxon>Pseudomonas</taxon>
    </lineage>
</organism>
<dbReference type="SUPFAM" id="SSF46785">
    <property type="entry name" value="Winged helix' DNA-binding domain"/>
    <property type="match status" value="1"/>
</dbReference>
<evidence type="ECO:0000256" key="2">
    <source>
        <dbReference type="ARBA" id="ARBA00023125"/>
    </source>
</evidence>
<proteinExistence type="predicted"/>
<dbReference type="OrthoDB" id="9807069at2"/>
<dbReference type="Gene3D" id="1.10.10.10">
    <property type="entry name" value="Winged helix-like DNA-binding domain superfamily/Winged helix DNA-binding domain"/>
    <property type="match status" value="1"/>
</dbReference>
<evidence type="ECO:0000256" key="1">
    <source>
        <dbReference type="ARBA" id="ARBA00023015"/>
    </source>
</evidence>
<feature type="domain" description="HTH hxlR-type" evidence="4">
    <location>
        <begin position="10"/>
        <end position="108"/>
    </location>
</feature>
<evidence type="ECO:0000256" key="3">
    <source>
        <dbReference type="ARBA" id="ARBA00023163"/>
    </source>
</evidence>
<dbReference type="InterPro" id="IPR036390">
    <property type="entry name" value="WH_DNA-bd_sf"/>
</dbReference>
<dbReference type="Proteomes" id="UP000026913">
    <property type="component" value="Chromosome"/>
</dbReference>
<dbReference type="CDD" id="cd00090">
    <property type="entry name" value="HTH_ARSR"/>
    <property type="match status" value="1"/>
</dbReference>
<dbReference type="GO" id="GO:0006355">
    <property type="term" value="P:regulation of DNA-templated transcription"/>
    <property type="evidence" value="ECO:0007669"/>
    <property type="project" value="UniProtKB-ARBA"/>
</dbReference>
<evidence type="ECO:0000313" key="6">
    <source>
        <dbReference type="Proteomes" id="UP000026913"/>
    </source>
</evidence>
<dbReference type="Pfam" id="PF01638">
    <property type="entry name" value="HxlR"/>
    <property type="match status" value="1"/>
</dbReference>
<dbReference type="PROSITE" id="PS51118">
    <property type="entry name" value="HTH_HXLR"/>
    <property type="match status" value="1"/>
</dbReference>